<evidence type="ECO:0000256" key="4">
    <source>
        <dbReference type="ARBA" id="ARBA00022475"/>
    </source>
</evidence>
<dbReference type="PaxDb" id="1435377-SUSAZ_07795"/>
<evidence type="ECO:0000256" key="7">
    <source>
        <dbReference type="ARBA" id="ARBA00023136"/>
    </source>
</evidence>
<evidence type="ECO:0000256" key="5">
    <source>
        <dbReference type="ARBA" id="ARBA00022692"/>
    </source>
</evidence>
<evidence type="ECO:0000313" key="12">
    <source>
        <dbReference type="Proteomes" id="UP000060043"/>
    </source>
</evidence>
<organism evidence="10 13">
    <name type="scientific">Sulfolobus acidocaldarius</name>
    <dbReference type="NCBI Taxonomy" id="2285"/>
    <lineage>
        <taxon>Archaea</taxon>
        <taxon>Thermoproteota</taxon>
        <taxon>Thermoprotei</taxon>
        <taxon>Sulfolobales</taxon>
        <taxon>Sulfolobaceae</taxon>
        <taxon>Sulfolobus</taxon>
    </lineage>
</organism>
<dbReference type="SUPFAM" id="SSF103473">
    <property type="entry name" value="MFS general substrate transporter"/>
    <property type="match status" value="1"/>
</dbReference>
<keyword evidence="3" id="KW-0813">Transport</keyword>
<name>A0A0U3H6E6_9CREN</name>
<evidence type="ECO:0000256" key="1">
    <source>
        <dbReference type="ARBA" id="ARBA00004651"/>
    </source>
</evidence>
<dbReference type="AlphaFoldDB" id="A0A0U3H6E6"/>
<evidence type="ECO:0000256" key="8">
    <source>
        <dbReference type="SAM" id="Phobius"/>
    </source>
</evidence>
<keyword evidence="6 8" id="KW-1133">Transmembrane helix</keyword>
<dbReference type="Proteomes" id="UP000060043">
    <property type="component" value="Chromosome"/>
</dbReference>
<evidence type="ECO:0000256" key="3">
    <source>
        <dbReference type="ARBA" id="ARBA00022448"/>
    </source>
</evidence>
<feature type="transmembrane region" description="Helical" evidence="8">
    <location>
        <begin position="131"/>
        <end position="154"/>
    </location>
</feature>
<feature type="transmembrane region" description="Helical" evidence="8">
    <location>
        <begin position="398"/>
        <end position="418"/>
    </location>
</feature>
<dbReference type="Gene3D" id="1.20.1720.10">
    <property type="entry name" value="Multidrug resistance protein D"/>
    <property type="match status" value="1"/>
</dbReference>
<dbReference type="PROSITE" id="PS50850">
    <property type="entry name" value="MFS"/>
    <property type="match status" value="1"/>
</dbReference>
<dbReference type="STRING" id="1435377.SUSAZ_07795"/>
<evidence type="ECO:0000313" key="11">
    <source>
        <dbReference type="EMBL" id="ALU30930.1"/>
    </source>
</evidence>
<feature type="transmembrane region" description="Helical" evidence="8">
    <location>
        <begin position="7"/>
        <end position="28"/>
    </location>
</feature>
<sequence>MKIGTIIFVLMLGTLMAAVDTTIVLLALPTITTDLHTDLYTSIWVLLAYLLVLAILSTQAGRIGDIVGRSRIYNMGFLLFTLASGLCGISPNIEFLIGFRILQAAGGAMLASNSGAIVADILPPNRRGGAYGLTSLGWNVGALLGIILGGVLTTFLGWRYIFYINVPIGIIAVILGFREIKDVNKTKNKLDIAGSLVLGLLLFLISFGAVLIAGEGASISSILMIIVGVLLIPAFILVERKVSAPIVNMRVFREKKLSYSVFANFLQGLGALAVSFLLIMYLQGVRGYSPFYSSIILSPGYIVASILAPIMGRVADRGKPGIIAGIGLIFTFLSLIAYYLFLTPTTPIEIILMITFITGVGSGMFWPSNQTAIMFNAPREYYGAVSGVSRTLGNIGTILSYVLTITVSTLSIPRNVAFEIFLGTNVLNGGVSSVFVDGLHLAFLISSVIVVVAAILSILGEGKTSRRVVE</sequence>
<reference evidence="12 13" key="1">
    <citation type="submission" date="2015-12" db="EMBL/GenBank/DDBJ databases">
        <title>A stable core within a dynamic pangenome in Sulfolobus acidocaldarius.</title>
        <authorList>
            <person name="Anderson R."/>
            <person name="Kouris A."/>
            <person name="Seward C."/>
            <person name="Campbell K."/>
            <person name="Whitaker R."/>
        </authorList>
    </citation>
    <scope>NUCLEOTIDE SEQUENCE [LARGE SCALE GENOMIC DNA]</scope>
    <source>
        <strain evidence="10 13">GG12-C01-09</strain>
        <strain evidence="11 12">NG05B_CO5_07</strain>
    </source>
</reference>
<feature type="transmembrane region" description="Helical" evidence="8">
    <location>
        <begin position="97"/>
        <end position="119"/>
    </location>
</feature>
<keyword evidence="7 8" id="KW-0472">Membrane</keyword>
<evidence type="ECO:0000313" key="10">
    <source>
        <dbReference type="EMBL" id="ALU30215.1"/>
    </source>
</evidence>
<dbReference type="FunFam" id="1.20.1720.10:FF:000021">
    <property type="entry name" value="Drug resistance transporter, EmrB/QacA subfamily"/>
    <property type="match status" value="1"/>
</dbReference>
<dbReference type="CDD" id="cd17321">
    <property type="entry name" value="MFS_MMR_MDR_like"/>
    <property type="match status" value="1"/>
</dbReference>
<comment type="similarity">
    <text evidence="2">Belongs to the major facilitator superfamily. EmrB family.</text>
</comment>
<dbReference type="PANTHER" id="PTHR42718:SF9">
    <property type="entry name" value="MAJOR FACILITATOR SUPERFAMILY MULTIDRUG TRANSPORTER MFSC"/>
    <property type="match status" value="1"/>
</dbReference>
<feature type="transmembrane region" description="Helical" evidence="8">
    <location>
        <begin position="347"/>
        <end position="366"/>
    </location>
</feature>
<evidence type="ECO:0000313" key="13">
    <source>
        <dbReference type="Proteomes" id="UP000065473"/>
    </source>
</evidence>
<evidence type="ECO:0000256" key="6">
    <source>
        <dbReference type="ARBA" id="ARBA00022989"/>
    </source>
</evidence>
<feature type="transmembrane region" description="Helical" evidence="8">
    <location>
        <begin position="219"/>
        <end position="238"/>
    </location>
</feature>
<feature type="transmembrane region" description="Helical" evidence="8">
    <location>
        <begin position="72"/>
        <end position="91"/>
    </location>
</feature>
<dbReference type="OMA" id="GCTMMPL"/>
<proteinExistence type="inferred from homology"/>
<dbReference type="InterPro" id="IPR011701">
    <property type="entry name" value="MFS"/>
</dbReference>
<dbReference type="OrthoDB" id="117970at2157"/>
<keyword evidence="4" id="KW-1003">Cell membrane</keyword>
<dbReference type="FunFam" id="1.20.1250.20:FF:000503">
    <property type="entry name" value="Drug resistance transporter, EmrB/QacA subfamily"/>
    <property type="match status" value="1"/>
</dbReference>
<feature type="transmembrane region" description="Helical" evidence="8">
    <location>
        <begin position="160"/>
        <end position="180"/>
    </location>
</feature>
<dbReference type="InterPro" id="IPR036259">
    <property type="entry name" value="MFS_trans_sf"/>
</dbReference>
<evidence type="ECO:0000259" key="9">
    <source>
        <dbReference type="PROSITE" id="PS50850"/>
    </source>
</evidence>
<protein>
    <submittedName>
        <fullName evidence="10">MFS transporter</fullName>
    </submittedName>
</protein>
<evidence type="ECO:0000256" key="2">
    <source>
        <dbReference type="ARBA" id="ARBA00008537"/>
    </source>
</evidence>
<dbReference type="PANTHER" id="PTHR42718">
    <property type="entry name" value="MAJOR FACILITATOR SUPERFAMILY MULTIDRUG TRANSPORTER MFSC"/>
    <property type="match status" value="1"/>
</dbReference>
<dbReference type="EMBL" id="CP013695">
    <property type="protein sequence ID" value="ALU30930.1"/>
    <property type="molecule type" value="Genomic_DNA"/>
</dbReference>
<dbReference type="Gene3D" id="1.20.1250.20">
    <property type="entry name" value="MFS general substrate transporter like domains"/>
    <property type="match status" value="1"/>
</dbReference>
<dbReference type="EMBL" id="CP013694">
    <property type="protein sequence ID" value="ALU30215.1"/>
    <property type="molecule type" value="Genomic_DNA"/>
</dbReference>
<dbReference type="GO" id="GO:0005886">
    <property type="term" value="C:plasma membrane"/>
    <property type="evidence" value="ECO:0007669"/>
    <property type="project" value="UniProtKB-SubCell"/>
</dbReference>
<comment type="subcellular location">
    <subcellularLocation>
        <location evidence="1">Cell membrane</location>
        <topology evidence="1">Multi-pass membrane protein</topology>
    </subcellularLocation>
</comment>
<dbReference type="GeneID" id="14552138"/>
<feature type="transmembrane region" description="Helical" evidence="8">
    <location>
        <begin position="192"/>
        <end position="213"/>
    </location>
</feature>
<feature type="transmembrane region" description="Helical" evidence="8">
    <location>
        <begin position="40"/>
        <end position="60"/>
    </location>
</feature>
<gene>
    <name evidence="10" type="ORF">ATY89_09885</name>
    <name evidence="11" type="ORF">ATZ20_01440</name>
</gene>
<keyword evidence="5 8" id="KW-0812">Transmembrane</keyword>
<dbReference type="InterPro" id="IPR004638">
    <property type="entry name" value="EmrB-like"/>
</dbReference>
<feature type="transmembrane region" description="Helical" evidence="8">
    <location>
        <begin position="291"/>
        <end position="310"/>
    </location>
</feature>
<dbReference type="Pfam" id="PF07690">
    <property type="entry name" value="MFS_1"/>
    <property type="match status" value="1"/>
</dbReference>
<feature type="transmembrane region" description="Helical" evidence="8">
    <location>
        <begin position="322"/>
        <end position="341"/>
    </location>
</feature>
<dbReference type="InterPro" id="IPR020846">
    <property type="entry name" value="MFS_dom"/>
</dbReference>
<feature type="transmembrane region" description="Helical" evidence="8">
    <location>
        <begin position="438"/>
        <end position="459"/>
    </location>
</feature>
<dbReference type="RefSeq" id="WP_011278459.1">
    <property type="nucleotide sequence ID" value="NZ_BHWZ01000004.1"/>
</dbReference>
<dbReference type="GO" id="GO:0022857">
    <property type="term" value="F:transmembrane transporter activity"/>
    <property type="evidence" value="ECO:0007669"/>
    <property type="project" value="InterPro"/>
</dbReference>
<feature type="transmembrane region" description="Helical" evidence="8">
    <location>
        <begin position="259"/>
        <end position="279"/>
    </location>
</feature>
<accession>A0A0U3H6E6</accession>
<dbReference type="Proteomes" id="UP000065473">
    <property type="component" value="Chromosome"/>
</dbReference>
<dbReference type="NCBIfam" id="TIGR00711">
    <property type="entry name" value="efflux_EmrB"/>
    <property type="match status" value="1"/>
</dbReference>
<feature type="domain" description="Major facilitator superfamily (MFS) profile" evidence="9">
    <location>
        <begin position="6"/>
        <end position="465"/>
    </location>
</feature>